<evidence type="ECO:0000256" key="4">
    <source>
        <dbReference type="ARBA" id="ARBA00023251"/>
    </source>
</evidence>
<evidence type="ECO:0000256" key="3">
    <source>
        <dbReference type="ARBA" id="ARBA00022801"/>
    </source>
</evidence>
<keyword evidence="4 5" id="KW-0046">Antibiotic resistance</keyword>
<comment type="caution">
    <text evidence="7">The sequence shown here is derived from an EMBL/GenBank/DDBJ whole genome shotgun (WGS) entry which is preliminary data.</text>
</comment>
<evidence type="ECO:0000259" key="6">
    <source>
        <dbReference type="Pfam" id="PF00144"/>
    </source>
</evidence>
<evidence type="ECO:0000313" key="7">
    <source>
        <dbReference type="EMBL" id="MFC6236683.1"/>
    </source>
</evidence>
<feature type="domain" description="Beta-lactamase-related" evidence="6">
    <location>
        <begin position="25"/>
        <end position="313"/>
    </location>
</feature>
<comment type="similarity">
    <text evidence="2 5">Belongs to the class-C beta-lactamase family.</text>
</comment>
<dbReference type="InterPro" id="IPR001466">
    <property type="entry name" value="Beta-lactam-related"/>
</dbReference>
<gene>
    <name evidence="7" type="ORF">ACFQGU_02245</name>
</gene>
<dbReference type="PANTHER" id="PTHR46825:SF8">
    <property type="entry name" value="BETA-LACTAMASE-RELATED"/>
    <property type="match status" value="1"/>
</dbReference>
<dbReference type="Pfam" id="PF00144">
    <property type="entry name" value="Beta-lactamase"/>
    <property type="match status" value="1"/>
</dbReference>
<dbReference type="GO" id="GO:0016787">
    <property type="term" value="F:hydrolase activity"/>
    <property type="evidence" value="ECO:0007669"/>
    <property type="project" value="UniProtKB-KW"/>
</dbReference>
<dbReference type="SUPFAM" id="SSF56601">
    <property type="entry name" value="beta-lactamase/transpeptidase-like"/>
    <property type="match status" value="1"/>
</dbReference>
<dbReference type="InterPro" id="IPR050491">
    <property type="entry name" value="AmpC-like"/>
</dbReference>
<keyword evidence="3 5" id="KW-0378">Hydrolase</keyword>
<dbReference type="InterPro" id="IPR012338">
    <property type="entry name" value="Beta-lactam/transpept-like"/>
</dbReference>
<accession>A0ABW1SWF9</accession>
<dbReference type="RefSeq" id="WP_386763720.1">
    <property type="nucleotide sequence ID" value="NZ_JBHSTI010000002.1"/>
</dbReference>
<evidence type="ECO:0000256" key="2">
    <source>
        <dbReference type="ARBA" id="ARBA00007840"/>
    </source>
</evidence>
<dbReference type="Gene3D" id="3.40.710.10">
    <property type="entry name" value="DD-peptidase/beta-lactamase superfamily"/>
    <property type="match status" value="1"/>
</dbReference>
<dbReference type="PROSITE" id="PS00336">
    <property type="entry name" value="BETA_LACTAMASE_C"/>
    <property type="match status" value="1"/>
</dbReference>
<keyword evidence="8" id="KW-1185">Reference proteome</keyword>
<dbReference type="Proteomes" id="UP001596138">
    <property type="component" value="Unassembled WGS sequence"/>
</dbReference>
<dbReference type="PANTHER" id="PTHR46825">
    <property type="entry name" value="D-ALANYL-D-ALANINE-CARBOXYPEPTIDASE/ENDOPEPTIDASE AMPH"/>
    <property type="match status" value="1"/>
</dbReference>
<proteinExistence type="inferred from homology"/>
<comment type="catalytic activity">
    <reaction evidence="1 5">
        <text>a beta-lactam + H2O = a substituted beta-amino acid</text>
        <dbReference type="Rhea" id="RHEA:20401"/>
        <dbReference type="ChEBI" id="CHEBI:15377"/>
        <dbReference type="ChEBI" id="CHEBI:35627"/>
        <dbReference type="ChEBI" id="CHEBI:140347"/>
        <dbReference type="EC" id="3.5.2.6"/>
    </reaction>
</comment>
<organism evidence="7 8">
    <name type="scientific">Longivirga aurantiaca</name>
    <dbReference type="NCBI Taxonomy" id="1837743"/>
    <lineage>
        <taxon>Bacteria</taxon>
        <taxon>Bacillati</taxon>
        <taxon>Actinomycetota</taxon>
        <taxon>Actinomycetes</taxon>
        <taxon>Sporichthyales</taxon>
        <taxon>Sporichthyaceae</taxon>
        <taxon>Longivirga</taxon>
    </lineage>
</organism>
<dbReference type="EC" id="3.5.2.6" evidence="5"/>
<evidence type="ECO:0000256" key="1">
    <source>
        <dbReference type="ARBA" id="ARBA00001526"/>
    </source>
</evidence>
<sequence>MAQVRLFGDEVLAQGLRDLLRSTHPVAAVAVVTPAGTTVASYGAPLESEFEIGSLSKAITGLLYSDALERGIVQPTTLLGDVLPLPDCDAARVTLGSLATHASGLPRLPKGSQTITKTLELWTRGTNPYGETLGQLLEQAQRTPVGQVGRHSYSNLGFELLGHAVAAAGGTTYPELLRDRLTAPLGLAGTYVTETVDDLRVNAIRGRTRSGRARDSWVGEALAPAGAIRSTAGDLTALTEALLNRSAPGLEALDPVEQFAGPAVRIGAAWMILSRKGRDITWHNGQTGGFASWWGLDRAAGTGVVILSGTSASVDRHGFELLEAVTPT</sequence>
<dbReference type="InterPro" id="IPR001586">
    <property type="entry name" value="Beta-lactam_class-C_AS"/>
</dbReference>
<reference evidence="8" key="1">
    <citation type="journal article" date="2019" name="Int. J. Syst. Evol. Microbiol.">
        <title>The Global Catalogue of Microorganisms (GCM) 10K type strain sequencing project: providing services to taxonomists for standard genome sequencing and annotation.</title>
        <authorList>
            <consortium name="The Broad Institute Genomics Platform"/>
            <consortium name="The Broad Institute Genome Sequencing Center for Infectious Disease"/>
            <person name="Wu L."/>
            <person name="Ma J."/>
        </authorList>
    </citation>
    <scope>NUCLEOTIDE SEQUENCE [LARGE SCALE GENOMIC DNA]</scope>
    <source>
        <strain evidence="8">CGMCC 4.7317</strain>
    </source>
</reference>
<dbReference type="EMBL" id="JBHSTI010000002">
    <property type="protein sequence ID" value="MFC6236683.1"/>
    <property type="molecule type" value="Genomic_DNA"/>
</dbReference>
<protein>
    <recommendedName>
        <fullName evidence="5">Beta-lactamase</fullName>
        <ecNumber evidence="5">3.5.2.6</ecNumber>
    </recommendedName>
</protein>
<evidence type="ECO:0000256" key="5">
    <source>
        <dbReference type="RuleBase" id="RU361140"/>
    </source>
</evidence>
<name>A0ABW1SWF9_9ACTN</name>
<evidence type="ECO:0000313" key="8">
    <source>
        <dbReference type="Proteomes" id="UP001596138"/>
    </source>
</evidence>